<dbReference type="GO" id="GO:0006178">
    <property type="term" value="P:guanine salvage"/>
    <property type="evidence" value="ECO:0007669"/>
    <property type="project" value="TreeGrafter"/>
</dbReference>
<dbReference type="NCBIfam" id="TIGR01203">
    <property type="entry name" value="HGPRTase"/>
    <property type="match status" value="1"/>
</dbReference>
<evidence type="ECO:0000256" key="14">
    <source>
        <dbReference type="ARBA" id="ARBA00049402"/>
    </source>
</evidence>
<evidence type="ECO:0000313" key="17">
    <source>
        <dbReference type="EMBL" id="CAA9569988.1"/>
    </source>
</evidence>
<protein>
    <recommendedName>
        <fullName evidence="5">hypoxanthine phosphoribosyltransferase</fullName>
        <ecNumber evidence="5">2.4.2.8</ecNumber>
    </recommendedName>
</protein>
<dbReference type="Gene3D" id="3.40.50.2020">
    <property type="match status" value="1"/>
</dbReference>
<dbReference type="GO" id="GO:0005829">
    <property type="term" value="C:cytosol"/>
    <property type="evidence" value="ECO:0007669"/>
    <property type="project" value="TreeGrafter"/>
</dbReference>
<comment type="cofactor">
    <cofactor evidence="1">
        <name>Mg(2+)</name>
        <dbReference type="ChEBI" id="CHEBI:18420"/>
    </cofactor>
</comment>
<keyword evidence="6" id="KW-0963">Cytoplasm</keyword>
<keyword evidence="7 17" id="KW-0328">Glycosyltransferase</keyword>
<evidence type="ECO:0000256" key="10">
    <source>
        <dbReference type="ARBA" id="ARBA00022726"/>
    </source>
</evidence>
<proteinExistence type="inferred from homology"/>
<evidence type="ECO:0000256" key="9">
    <source>
        <dbReference type="ARBA" id="ARBA00022723"/>
    </source>
</evidence>
<accession>A0A6J4VAH3</accession>
<evidence type="ECO:0000256" key="15">
    <source>
        <dbReference type="SAM" id="MobiDB-lite"/>
    </source>
</evidence>
<dbReference type="EMBL" id="CADCWF010000248">
    <property type="protein sequence ID" value="CAA9569988.1"/>
    <property type="molecule type" value="Genomic_DNA"/>
</dbReference>
<evidence type="ECO:0000256" key="12">
    <source>
        <dbReference type="ARBA" id="ARBA00022842"/>
    </source>
</evidence>
<dbReference type="GO" id="GO:0006166">
    <property type="term" value="P:purine ribonucleoside salvage"/>
    <property type="evidence" value="ECO:0007669"/>
    <property type="project" value="UniProtKB-KW"/>
</dbReference>
<dbReference type="InterPro" id="IPR029057">
    <property type="entry name" value="PRTase-like"/>
</dbReference>
<evidence type="ECO:0000256" key="2">
    <source>
        <dbReference type="ARBA" id="ARBA00004496"/>
    </source>
</evidence>
<feature type="region of interest" description="Disordered" evidence="15">
    <location>
        <begin position="1"/>
        <end position="55"/>
    </location>
</feature>
<comment type="subcellular location">
    <subcellularLocation>
        <location evidence="2">Cytoplasm</location>
    </subcellularLocation>
</comment>
<comment type="similarity">
    <text evidence="4">Belongs to the purine/pyrimidine phosphoribosyltransferase family.</text>
</comment>
<dbReference type="CDD" id="cd06223">
    <property type="entry name" value="PRTases_typeI"/>
    <property type="match status" value="1"/>
</dbReference>
<feature type="domain" description="Phosphoribosyltransferase" evidence="16">
    <location>
        <begin position="198"/>
        <end position="340"/>
    </location>
</feature>
<dbReference type="GO" id="GO:0032263">
    <property type="term" value="P:GMP salvage"/>
    <property type="evidence" value="ECO:0007669"/>
    <property type="project" value="TreeGrafter"/>
</dbReference>
<evidence type="ECO:0000256" key="11">
    <source>
        <dbReference type="ARBA" id="ARBA00022741"/>
    </source>
</evidence>
<keyword evidence="12" id="KW-0460">Magnesium</keyword>
<dbReference type="GO" id="GO:0046100">
    <property type="term" value="P:hypoxanthine metabolic process"/>
    <property type="evidence" value="ECO:0007669"/>
    <property type="project" value="TreeGrafter"/>
</dbReference>
<dbReference type="Pfam" id="PF00156">
    <property type="entry name" value="Pribosyltran"/>
    <property type="match status" value="1"/>
</dbReference>
<dbReference type="PANTHER" id="PTHR43340">
    <property type="entry name" value="HYPOXANTHINE-GUANINE PHOSPHORIBOSYLTRANSFERASE"/>
    <property type="match status" value="1"/>
</dbReference>
<dbReference type="InterPro" id="IPR000836">
    <property type="entry name" value="PRTase_dom"/>
</dbReference>
<gene>
    <name evidence="17" type="ORF">AVDCRST_MAG59-3421</name>
</gene>
<evidence type="ECO:0000256" key="5">
    <source>
        <dbReference type="ARBA" id="ARBA00011895"/>
    </source>
</evidence>
<dbReference type="GO" id="GO:0000287">
    <property type="term" value="F:magnesium ion binding"/>
    <property type="evidence" value="ECO:0007669"/>
    <property type="project" value="TreeGrafter"/>
</dbReference>
<dbReference type="AlphaFoldDB" id="A0A6J4VAH3"/>
<feature type="compositionally biased region" description="Basic and acidic residues" evidence="15">
    <location>
        <begin position="32"/>
        <end position="43"/>
    </location>
</feature>
<evidence type="ECO:0000256" key="6">
    <source>
        <dbReference type="ARBA" id="ARBA00022490"/>
    </source>
</evidence>
<evidence type="ECO:0000256" key="1">
    <source>
        <dbReference type="ARBA" id="ARBA00001946"/>
    </source>
</evidence>
<keyword evidence="9" id="KW-0479">Metal-binding</keyword>
<evidence type="ECO:0000256" key="3">
    <source>
        <dbReference type="ARBA" id="ARBA00004669"/>
    </source>
</evidence>
<dbReference type="GO" id="GO:0000166">
    <property type="term" value="F:nucleotide binding"/>
    <property type="evidence" value="ECO:0007669"/>
    <property type="project" value="UniProtKB-KW"/>
</dbReference>
<reference evidence="17" key="1">
    <citation type="submission" date="2020-02" db="EMBL/GenBank/DDBJ databases">
        <authorList>
            <person name="Meier V. D."/>
        </authorList>
    </citation>
    <scope>NUCLEOTIDE SEQUENCE</scope>
    <source>
        <strain evidence="17">AVDCRST_MAG59</strain>
    </source>
</reference>
<dbReference type="GO" id="GO:0032264">
    <property type="term" value="P:IMP salvage"/>
    <property type="evidence" value="ECO:0007669"/>
    <property type="project" value="TreeGrafter"/>
</dbReference>
<feature type="compositionally biased region" description="Pro residues" evidence="15">
    <location>
        <begin position="11"/>
        <end position="26"/>
    </location>
</feature>
<dbReference type="InterPro" id="IPR005904">
    <property type="entry name" value="Hxn_phspho_trans"/>
</dbReference>
<evidence type="ECO:0000256" key="7">
    <source>
        <dbReference type="ARBA" id="ARBA00022676"/>
    </source>
</evidence>
<evidence type="ECO:0000259" key="16">
    <source>
        <dbReference type="Pfam" id="PF00156"/>
    </source>
</evidence>
<evidence type="ECO:0000256" key="4">
    <source>
        <dbReference type="ARBA" id="ARBA00008391"/>
    </source>
</evidence>
<dbReference type="InterPro" id="IPR050408">
    <property type="entry name" value="HGPRT"/>
</dbReference>
<dbReference type="PANTHER" id="PTHR43340:SF1">
    <property type="entry name" value="HYPOXANTHINE PHOSPHORIBOSYLTRANSFERASE"/>
    <property type="match status" value="1"/>
</dbReference>
<dbReference type="Gene3D" id="3.40.91.30">
    <property type="match status" value="1"/>
</dbReference>
<evidence type="ECO:0000256" key="8">
    <source>
        <dbReference type="ARBA" id="ARBA00022679"/>
    </source>
</evidence>
<keyword evidence="8 17" id="KW-0808">Transferase</keyword>
<comment type="catalytic activity">
    <reaction evidence="13">
        <text>GMP + diphosphate = guanine + 5-phospho-alpha-D-ribose 1-diphosphate</text>
        <dbReference type="Rhea" id="RHEA:25424"/>
        <dbReference type="ChEBI" id="CHEBI:16235"/>
        <dbReference type="ChEBI" id="CHEBI:33019"/>
        <dbReference type="ChEBI" id="CHEBI:58017"/>
        <dbReference type="ChEBI" id="CHEBI:58115"/>
        <dbReference type="EC" id="2.4.2.8"/>
    </reaction>
    <physiologicalReaction direction="right-to-left" evidence="13">
        <dbReference type="Rhea" id="RHEA:25426"/>
    </physiologicalReaction>
</comment>
<name>A0A6J4VAH3_9BACT</name>
<sequence length="364" mass="40521">MEEPGEAFVPLVPPPGRDPDPNPVPVPAAGEPVRRGVPPRDEDGPIGDGGMGEQSVLRPARLGGSPEAGATVFGRVPFAHPAEAEFARLLDFYRIAWSYEPTGFPLAWEGERVTEMFTPDFYLPEQDLYVELTTMKQSLITRKHRKIRRFKEVYPDANVQLLTRRDYHELLARFGYAAVEITSLPEADIARVLHSPAEIAARVAALGAEISADYAGRSLVLVGLLKGVTFFVADLARAISRPLAIDFLSVARPDGSGGRGVRLERDLDLDIRGRHVLLIEDIVNTGLTLDFVLGRLREREPASLELCVLFDKRERRLVDVPVRYTGFAIPNAYVVGYGLDHRELYRNLPFLCELRPEAYARERG</sequence>
<dbReference type="SUPFAM" id="SSF53271">
    <property type="entry name" value="PRTase-like"/>
    <property type="match status" value="1"/>
</dbReference>
<comment type="pathway">
    <text evidence="3">Purine metabolism; IMP biosynthesis via salvage pathway; IMP from hypoxanthine: step 1/1.</text>
</comment>
<organism evidence="17">
    <name type="scientific">uncultured Thermomicrobiales bacterium</name>
    <dbReference type="NCBI Taxonomy" id="1645740"/>
    <lineage>
        <taxon>Bacteria</taxon>
        <taxon>Pseudomonadati</taxon>
        <taxon>Thermomicrobiota</taxon>
        <taxon>Thermomicrobia</taxon>
        <taxon>Thermomicrobiales</taxon>
        <taxon>environmental samples</taxon>
    </lineage>
</organism>
<dbReference type="EC" id="2.4.2.8" evidence="5"/>
<evidence type="ECO:0000256" key="13">
    <source>
        <dbReference type="ARBA" id="ARBA00048811"/>
    </source>
</evidence>
<dbReference type="GO" id="GO:0004422">
    <property type="term" value="F:hypoxanthine phosphoribosyltransferase activity"/>
    <property type="evidence" value="ECO:0007669"/>
    <property type="project" value="InterPro"/>
</dbReference>
<keyword evidence="10" id="KW-0660">Purine salvage</keyword>
<comment type="catalytic activity">
    <reaction evidence="14">
        <text>IMP + diphosphate = hypoxanthine + 5-phospho-alpha-D-ribose 1-diphosphate</text>
        <dbReference type="Rhea" id="RHEA:17973"/>
        <dbReference type="ChEBI" id="CHEBI:17368"/>
        <dbReference type="ChEBI" id="CHEBI:33019"/>
        <dbReference type="ChEBI" id="CHEBI:58017"/>
        <dbReference type="ChEBI" id="CHEBI:58053"/>
        <dbReference type="EC" id="2.4.2.8"/>
    </reaction>
    <physiologicalReaction direction="right-to-left" evidence="14">
        <dbReference type="Rhea" id="RHEA:17975"/>
    </physiologicalReaction>
</comment>
<keyword evidence="11" id="KW-0547">Nucleotide-binding</keyword>